<keyword evidence="1" id="KW-0732">Signal</keyword>
<keyword evidence="3" id="KW-1185">Reference proteome</keyword>
<evidence type="ECO:0000313" key="3">
    <source>
        <dbReference type="Proteomes" id="UP000245678"/>
    </source>
</evidence>
<dbReference type="AlphaFoldDB" id="A0A316HLM1"/>
<evidence type="ECO:0000313" key="2">
    <source>
        <dbReference type="EMBL" id="PWK75842.1"/>
    </source>
</evidence>
<gene>
    <name evidence="2" type="ORF">LX99_03573</name>
</gene>
<protein>
    <submittedName>
        <fullName evidence="2">Uncharacterized protein</fullName>
    </submittedName>
</protein>
<feature type="signal peptide" evidence="1">
    <location>
        <begin position="1"/>
        <end position="26"/>
    </location>
</feature>
<comment type="caution">
    <text evidence="2">The sequence shown here is derived from an EMBL/GenBank/DDBJ whole genome shotgun (WGS) entry which is preliminary data.</text>
</comment>
<dbReference type="PROSITE" id="PS51257">
    <property type="entry name" value="PROKAR_LIPOPROTEIN"/>
    <property type="match status" value="1"/>
</dbReference>
<reference evidence="2 3" key="1">
    <citation type="submission" date="2018-05" db="EMBL/GenBank/DDBJ databases">
        <title>Genomic Encyclopedia of Archaeal and Bacterial Type Strains, Phase II (KMG-II): from individual species to whole genera.</title>
        <authorList>
            <person name="Goeker M."/>
        </authorList>
    </citation>
    <scope>NUCLEOTIDE SEQUENCE [LARGE SCALE GENOMIC DNA]</scope>
    <source>
        <strain evidence="2 3">DSM 19975</strain>
    </source>
</reference>
<dbReference type="EMBL" id="QGHA01000007">
    <property type="protein sequence ID" value="PWK75842.1"/>
    <property type="molecule type" value="Genomic_DNA"/>
</dbReference>
<evidence type="ECO:0000256" key="1">
    <source>
        <dbReference type="SAM" id="SignalP"/>
    </source>
</evidence>
<dbReference type="Proteomes" id="UP000245678">
    <property type="component" value="Unassembled WGS sequence"/>
</dbReference>
<organism evidence="2 3">
    <name type="scientific">Mucilaginibacter oryzae</name>
    <dbReference type="NCBI Taxonomy" id="468058"/>
    <lineage>
        <taxon>Bacteria</taxon>
        <taxon>Pseudomonadati</taxon>
        <taxon>Bacteroidota</taxon>
        <taxon>Sphingobacteriia</taxon>
        <taxon>Sphingobacteriales</taxon>
        <taxon>Sphingobacteriaceae</taxon>
        <taxon>Mucilaginibacter</taxon>
    </lineage>
</organism>
<sequence>MVQKSYMKYKATCLLWGALLFISACTRYNPDIKFNKKGWNEKDDWDYPQREHMVADLMQHHQLKGLSYKQLIDSLGEPENFSDTGDMHYQLLMDFGDDIDPVHTKYLVLKLNRDSVVTGFGIKEWRKDN</sequence>
<accession>A0A316HLM1</accession>
<name>A0A316HLM1_9SPHI</name>
<feature type="chain" id="PRO_5016323385" evidence="1">
    <location>
        <begin position="27"/>
        <end position="129"/>
    </location>
</feature>
<proteinExistence type="predicted"/>